<protein>
    <recommendedName>
        <fullName evidence="3">tRNA threonylcarbamoyladenosine biosynthesis protein TsaE</fullName>
    </recommendedName>
    <alternativeName>
        <fullName evidence="10">t(6)A37 threonylcarbamoyladenosine biosynthesis protein TsaE</fullName>
    </alternativeName>
</protein>
<evidence type="ECO:0000256" key="5">
    <source>
        <dbReference type="ARBA" id="ARBA00022694"/>
    </source>
</evidence>
<evidence type="ECO:0000256" key="7">
    <source>
        <dbReference type="ARBA" id="ARBA00022741"/>
    </source>
</evidence>
<reference evidence="11 12" key="1">
    <citation type="submission" date="2021-04" db="EMBL/GenBank/DDBJ databases">
        <title>The genome sequence of type strain Ideonella paludis KCTC 32238.</title>
        <authorList>
            <person name="Liu Y."/>
        </authorList>
    </citation>
    <scope>NUCLEOTIDE SEQUENCE [LARGE SCALE GENOMIC DNA]</scope>
    <source>
        <strain evidence="11 12">KCTC 32238</strain>
    </source>
</reference>
<proteinExistence type="inferred from homology"/>
<dbReference type="Proteomes" id="UP000672097">
    <property type="component" value="Unassembled WGS sequence"/>
</dbReference>
<dbReference type="PANTHER" id="PTHR33540:SF2">
    <property type="entry name" value="TRNA THREONYLCARBAMOYLADENOSINE BIOSYNTHESIS PROTEIN TSAE"/>
    <property type="match status" value="1"/>
</dbReference>
<keyword evidence="5" id="KW-0819">tRNA processing</keyword>
<dbReference type="SUPFAM" id="SSF52540">
    <property type="entry name" value="P-loop containing nucleoside triphosphate hydrolases"/>
    <property type="match status" value="1"/>
</dbReference>
<evidence type="ECO:0000256" key="1">
    <source>
        <dbReference type="ARBA" id="ARBA00004496"/>
    </source>
</evidence>
<name>A0ABS5DV53_9BURK</name>
<evidence type="ECO:0000256" key="6">
    <source>
        <dbReference type="ARBA" id="ARBA00022723"/>
    </source>
</evidence>
<evidence type="ECO:0000256" key="10">
    <source>
        <dbReference type="ARBA" id="ARBA00032441"/>
    </source>
</evidence>
<gene>
    <name evidence="11" type="primary">tsaE</name>
    <name evidence="11" type="ORF">KAK11_06805</name>
</gene>
<keyword evidence="4" id="KW-0963">Cytoplasm</keyword>
<comment type="subcellular location">
    <subcellularLocation>
        <location evidence="1">Cytoplasm</location>
    </subcellularLocation>
</comment>
<evidence type="ECO:0000313" key="11">
    <source>
        <dbReference type="EMBL" id="MBQ0935027.1"/>
    </source>
</evidence>
<accession>A0ABS5DV53</accession>
<dbReference type="InterPro" id="IPR027417">
    <property type="entry name" value="P-loop_NTPase"/>
</dbReference>
<keyword evidence="9" id="KW-0460">Magnesium</keyword>
<dbReference type="NCBIfam" id="TIGR00150">
    <property type="entry name" value="T6A_YjeE"/>
    <property type="match status" value="1"/>
</dbReference>
<evidence type="ECO:0000256" key="8">
    <source>
        <dbReference type="ARBA" id="ARBA00022840"/>
    </source>
</evidence>
<comment type="caution">
    <text evidence="11">The sequence shown here is derived from an EMBL/GenBank/DDBJ whole genome shotgun (WGS) entry which is preliminary data.</text>
</comment>
<keyword evidence="7" id="KW-0547">Nucleotide-binding</keyword>
<evidence type="ECO:0000256" key="4">
    <source>
        <dbReference type="ARBA" id="ARBA00022490"/>
    </source>
</evidence>
<evidence type="ECO:0000256" key="3">
    <source>
        <dbReference type="ARBA" id="ARBA00019010"/>
    </source>
</evidence>
<comment type="similarity">
    <text evidence="2">Belongs to the TsaE family.</text>
</comment>
<dbReference type="PANTHER" id="PTHR33540">
    <property type="entry name" value="TRNA THREONYLCARBAMOYLADENOSINE BIOSYNTHESIS PROTEIN TSAE"/>
    <property type="match status" value="1"/>
</dbReference>
<dbReference type="RefSeq" id="WP_210807999.1">
    <property type="nucleotide sequence ID" value="NZ_JAGQDG010000002.1"/>
</dbReference>
<evidence type="ECO:0000256" key="2">
    <source>
        <dbReference type="ARBA" id="ARBA00007599"/>
    </source>
</evidence>
<evidence type="ECO:0000256" key="9">
    <source>
        <dbReference type="ARBA" id="ARBA00022842"/>
    </source>
</evidence>
<organism evidence="11 12">
    <name type="scientific">Ideonella paludis</name>
    <dbReference type="NCBI Taxonomy" id="1233411"/>
    <lineage>
        <taxon>Bacteria</taxon>
        <taxon>Pseudomonadati</taxon>
        <taxon>Pseudomonadota</taxon>
        <taxon>Betaproteobacteria</taxon>
        <taxon>Burkholderiales</taxon>
        <taxon>Sphaerotilaceae</taxon>
        <taxon>Ideonella</taxon>
    </lineage>
</organism>
<dbReference type="EMBL" id="JAGQDG010000002">
    <property type="protein sequence ID" value="MBQ0935027.1"/>
    <property type="molecule type" value="Genomic_DNA"/>
</dbReference>
<keyword evidence="8" id="KW-0067">ATP-binding</keyword>
<evidence type="ECO:0000313" key="12">
    <source>
        <dbReference type="Proteomes" id="UP000672097"/>
    </source>
</evidence>
<dbReference type="Gene3D" id="3.40.50.300">
    <property type="entry name" value="P-loop containing nucleotide triphosphate hydrolases"/>
    <property type="match status" value="1"/>
</dbReference>
<dbReference type="InterPro" id="IPR003442">
    <property type="entry name" value="T6A_TsaE"/>
</dbReference>
<keyword evidence="6" id="KW-0479">Metal-binding</keyword>
<dbReference type="Pfam" id="PF02367">
    <property type="entry name" value="TsaE"/>
    <property type="match status" value="1"/>
</dbReference>
<keyword evidence="12" id="KW-1185">Reference proteome</keyword>
<sequence>MTHTPILETRTQHWPDESSCEVFAASLARNAALADATLELEGTLGAGKTTFVRHLLRALGVQGRIKSPTYAVVELYELERPGLPPLAVSHFDFYRFESPDEWEDAGFRELFAAPGLKLCEWAEKVAGRLPPPDLRIGLQMEADDSRTVTLQALTPRGQELLR</sequence>